<evidence type="ECO:0000256" key="4">
    <source>
        <dbReference type="ARBA" id="ARBA00023139"/>
    </source>
</evidence>
<evidence type="ECO:0000256" key="7">
    <source>
        <dbReference type="SAM" id="MobiDB-lite"/>
    </source>
</evidence>
<evidence type="ECO:0000256" key="5">
    <source>
        <dbReference type="ARBA" id="ARBA00023237"/>
    </source>
</evidence>
<dbReference type="PROSITE" id="PS51257">
    <property type="entry name" value="PROKAR_LIPOPROTEIN"/>
    <property type="match status" value="1"/>
</dbReference>
<keyword evidence="9" id="KW-1185">Reference proteome</keyword>
<dbReference type="Pfam" id="PF13627">
    <property type="entry name" value="LptM_cons"/>
    <property type="match status" value="1"/>
</dbReference>
<evidence type="ECO:0000256" key="3">
    <source>
        <dbReference type="ARBA" id="ARBA00023136"/>
    </source>
</evidence>
<organism evidence="8 9">
    <name type="scientific">Halomonas piscis</name>
    <dbReference type="NCBI Taxonomy" id="3031727"/>
    <lineage>
        <taxon>Bacteria</taxon>
        <taxon>Pseudomonadati</taxon>
        <taxon>Pseudomonadota</taxon>
        <taxon>Gammaproteobacteria</taxon>
        <taxon>Oceanospirillales</taxon>
        <taxon>Halomonadaceae</taxon>
        <taxon>Halomonas</taxon>
    </lineage>
</organism>
<keyword evidence="2" id="KW-0732">Signal</keyword>
<proteinExistence type="predicted"/>
<keyword evidence="3" id="KW-0472">Membrane</keyword>
<gene>
    <name evidence="8" type="ORF">P1P91_01575</name>
</gene>
<keyword evidence="6 8" id="KW-0449">Lipoprotein</keyword>
<evidence type="ECO:0000256" key="1">
    <source>
        <dbReference type="ARBA" id="ARBA00004459"/>
    </source>
</evidence>
<accession>A0ABY9Z299</accession>
<keyword evidence="4" id="KW-0564">Palmitate</keyword>
<dbReference type="NCBIfam" id="NF047847">
    <property type="entry name" value="SS_mature_LptM"/>
    <property type="match status" value="1"/>
</dbReference>
<dbReference type="Proteomes" id="UP001301869">
    <property type="component" value="Chromosome"/>
</dbReference>
<feature type="region of interest" description="Disordered" evidence="7">
    <location>
        <begin position="26"/>
        <end position="51"/>
    </location>
</feature>
<sequence>MGGYRGVAAALLAALLLAGCGQKGPLYPPEAESAAGSAAADEQAGSPEPDE</sequence>
<feature type="compositionally biased region" description="Low complexity" evidence="7">
    <location>
        <begin position="30"/>
        <end position="51"/>
    </location>
</feature>
<dbReference type="EMBL" id="CP119391">
    <property type="protein sequence ID" value="WNK20404.1"/>
    <property type="molecule type" value="Genomic_DNA"/>
</dbReference>
<dbReference type="InterPro" id="IPR032831">
    <property type="entry name" value="LptM_cons"/>
</dbReference>
<evidence type="ECO:0000313" key="8">
    <source>
        <dbReference type="EMBL" id="WNK20404.1"/>
    </source>
</evidence>
<evidence type="ECO:0000313" key="9">
    <source>
        <dbReference type="Proteomes" id="UP001301869"/>
    </source>
</evidence>
<reference evidence="8 9" key="1">
    <citation type="submission" date="2023-03" db="EMBL/GenBank/DDBJ databases">
        <title>Halomonas sp. nov., isolated from Korean tranditional fermented seafood 'Jeotgal'.</title>
        <authorList>
            <person name="Kim B."/>
            <person name="Shin N.-R."/>
        </authorList>
    </citation>
    <scope>NUCLEOTIDE SEQUENCE [LARGE SCALE GENOMIC DNA]</scope>
    <source>
        <strain evidence="8 9">SG2L-4</strain>
    </source>
</reference>
<evidence type="ECO:0000256" key="6">
    <source>
        <dbReference type="ARBA" id="ARBA00023288"/>
    </source>
</evidence>
<dbReference type="RefSeq" id="WP_311884044.1">
    <property type="nucleotide sequence ID" value="NZ_CP119391.1"/>
</dbReference>
<comment type="subcellular location">
    <subcellularLocation>
        <location evidence="1">Cell outer membrane</location>
        <topology evidence="1">Lipid-anchor</topology>
    </subcellularLocation>
</comment>
<protein>
    <submittedName>
        <fullName evidence="8">Lipoprotein</fullName>
    </submittedName>
</protein>
<evidence type="ECO:0000256" key="2">
    <source>
        <dbReference type="ARBA" id="ARBA00022729"/>
    </source>
</evidence>
<name>A0ABY9Z299_9GAMM</name>
<keyword evidence="5" id="KW-0998">Cell outer membrane</keyword>